<dbReference type="Pfam" id="PF03133">
    <property type="entry name" value="TTL"/>
    <property type="match status" value="1"/>
</dbReference>
<evidence type="ECO:0000313" key="7">
    <source>
        <dbReference type="EMBL" id="CAD9346333.1"/>
    </source>
</evidence>
<dbReference type="GO" id="GO:0005524">
    <property type="term" value="F:ATP binding"/>
    <property type="evidence" value="ECO:0007669"/>
    <property type="project" value="UniProtKB-KW"/>
</dbReference>
<evidence type="ECO:0000256" key="4">
    <source>
        <dbReference type="ARBA" id="ARBA00022840"/>
    </source>
</evidence>
<dbReference type="GO" id="GO:0070740">
    <property type="term" value="F:tubulin-glutamic acid ligase activity"/>
    <property type="evidence" value="ECO:0007669"/>
    <property type="project" value="TreeGrafter"/>
</dbReference>
<keyword evidence="4" id="KW-0067">ATP-binding</keyword>
<dbReference type="PROSITE" id="PS51221">
    <property type="entry name" value="TTL"/>
    <property type="match status" value="1"/>
</dbReference>
<dbReference type="PANTHER" id="PTHR12241:SF39">
    <property type="entry name" value="TUBULIN POLYGLUTAMYLASE TTLL9-RELATED"/>
    <property type="match status" value="1"/>
</dbReference>
<gene>
    <name evidence="7" type="ORF">DBRI1063_LOCUS19317</name>
</gene>
<protein>
    <recommendedName>
        <fullName evidence="5">Tubulin--tyrosine ligase-like protein 9</fullName>
    </recommendedName>
</protein>
<evidence type="ECO:0000256" key="5">
    <source>
        <dbReference type="ARBA" id="ARBA00030445"/>
    </source>
</evidence>
<keyword evidence="3" id="KW-0547">Nucleotide-binding</keyword>
<dbReference type="EMBL" id="HBGN01029948">
    <property type="protein sequence ID" value="CAD9346333.1"/>
    <property type="molecule type" value="Transcribed_RNA"/>
</dbReference>
<keyword evidence="2" id="KW-0436">Ligase</keyword>
<feature type="transmembrane region" description="Helical" evidence="6">
    <location>
        <begin position="45"/>
        <end position="65"/>
    </location>
</feature>
<accession>A0A7S1ZQR8</accession>
<dbReference type="InterPro" id="IPR004344">
    <property type="entry name" value="TTL/TTLL_fam"/>
</dbReference>
<name>A0A7S1ZQR8_9STRA</name>
<comment type="similarity">
    <text evidence="1">Belongs to the tubulin--tyrosine ligase family.</text>
</comment>
<dbReference type="GO" id="GO:0000226">
    <property type="term" value="P:microtubule cytoskeleton organization"/>
    <property type="evidence" value="ECO:0007669"/>
    <property type="project" value="TreeGrafter"/>
</dbReference>
<keyword evidence="6" id="KW-1133">Transmembrane helix</keyword>
<dbReference type="Gene3D" id="3.30.470.20">
    <property type="entry name" value="ATP-grasp fold, B domain"/>
    <property type="match status" value="1"/>
</dbReference>
<proteinExistence type="inferred from homology"/>
<sequence length="482" mass="54441">MKRRYTNTSNDVSELSSGEDAGSFQLKVSINSKSKDGPIISRKRIFFCVTFAIFLVLAVQSLTYLCEHQPANVPGKQRLWYTPVPKKSRGLALGTKHLALYMKPQGLTRTSKKKEAEYLWGHAYWNIKLDELEPWQRANHLPREKLLSEKGIFFETMMEYAASSGESLDFIPETYRLYNKTDRQQFLDRITEGGMDESWVLKNPQKDGGKGVQIMGPNSKELHETVENLRHIPTFGGDSSSSAGRLIIQKYVNGLLPYHGRKFDLRVYCLVASSVPFVVFYHDGTLRVSLSKYDENDFSSQQAHLTNWSAQKAAQGTSKNADEARASFKDLASYLEEYVSQNPRVSHIKDPISHVRDQIKDALATVVHVFRDLSFSVDAEENGKKLCGAENGFSFLGGDFMIDSDLKVWITEMQSGPGLSHDSETTRENFAIVLPGIFEVLKEVRAREMSGELISEMESPNTWELIYKDNFRFTYSGGNGGS</sequence>
<dbReference type="AlphaFoldDB" id="A0A7S1ZQR8"/>
<organism evidence="7">
    <name type="scientific">Ditylum brightwellii</name>
    <dbReference type="NCBI Taxonomy" id="49249"/>
    <lineage>
        <taxon>Eukaryota</taxon>
        <taxon>Sar</taxon>
        <taxon>Stramenopiles</taxon>
        <taxon>Ochrophyta</taxon>
        <taxon>Bacillariophyta</taxon>
        <taxon>Mediophyceae</taxon>
        <taxon>Lithodesmiophycidae</taxon>
        <taxon>Lithodesmiales</taxon>
        <taxon>Lithodesmiaceae</taxon>
        <taxon>Ditylum</taxon>
    </lineage>
</organism>
<keyword evidence="6" id="KW-0812">Transmembrane</keyword>
<dbReference type="GO" id="GO:0036064">
    <property type="term" value="C:ciliary basal body"/>
    <property type="evidence" value="ECO:0007669"/>
    <property type="project" value="TreeGrafter"/>
</dbReference>
<evidence type="ECO:0000256" key="6">
    <source>
        <dbReference type="SAM" id="Phobius"/>
    </source>
</evidence>
<evidence type="ECO:0000256" key="2">
    <source>
        <dbReference type="ARBA" id="ARBA00022598"/>
    </source>
</evidence>
<reference evidence="7" key="1">
    <citation type="submission" date="2021-01" db="EMBL/GenBank/DDBJ databases">
        <authorList>
            <person name="Corre E."/>
            <person name="Pelletier E."/>
            <person name="Niang G."/>
            <person name="Scheremetjew M."/>
            <person name="Finn R."/>
            <person name="Kale V."/>
            <person name="Holt S."/>
            <person name="Cochrane G."/>
            <person name="Meng A."/>
            <person name="Brown T."/>
            <person name="Cohen L."/>
        </authorList>
    </citation>
    <scope>NUCLEOTIDE SEQUENCE</scope>
    <source>
        <strain evidence="7">Pop2</strain>
    </source>
</reference>
<evidence type="ECO:0000256" key="1">
    <source>
        <dbReference type="ARBA" id="ARBA00006820"/>
    </source>
</evidence>
<evidence type="ECO:0000256" key="3">
    <source>
        <dbReference type="ARBA" id="ARBA00022741"/>
    </source>
</evidence>
<dbReference type="SUPFAM" id="SSF56059">
    <property type="entry name" value="Glutathione synthetase ATP-binding domain-like"/>
    <property type="match status" value="1"/>
</dbReference>
<keyword evidence="6" id="KW-0472">Membrane</keyword>
<dbReference type="GO" id="GO:0015631">
    <property type="term" value="F:tubulin binding"/>
    <property type="evidence" value="ECO:0007669"/>
    <property type="project" value="TreeGrafter"/>
</dbReference>
<dbReference type="PANTHER" id="PTHR12241">
    <property type="entry name" value="TUBULIN POLYGLUTAMYLASE"/>
    <property type="match status" value="1"/>
</dbReference>